<dbReference type="CDD" id="cd05403">
    <property type="entry name" value="NT_KNTase_like"/>
    <property type="match status" value="1"/>
</dbReference>
<dbReference type="PANTHER" id="PTHR33571">
    <property type="entry name" value="SSL8005 PROTEIN"/>
    <property type="match status" value="1"/>
</dbReference>
<gene>
    <name evidence="9" type="ORF">NEE14_010965</name>
</gene>
<dbReference type="Pfam" id="PF18765">
    <property type="entry name" value="Polbeta"/>
    <property type="match status" value="1"/>
</dbReference>
<reference evidence="9 10" key="1">
    <citation type="submission" date="2024-02" db="EMBL/GenBank/DDBJ databases">
        <title>Whole genome sequencing of Parabacteroides sp. AD58.</title>
        <authorList>
            <person name="Chaplin A.V."/>
            <person name="Pikina A.P."/>
            <person name="Sokolova S.R."/>
            <person name="Korostin D.O."/>
            <person name="Efimov B.A."/>
        </authorList>
    </citation>
    <scope>NUCLEOTIDE SEQUENCE [LARGE SCALE GENOMIC DNA]</scope>
    <source>
        <strain evidence="9 10">AD58</strain>
    </source>
</reference>
<keyword evidence="2" id="KW-0808">Transferase</keyword>
<keyword evidence="10" id="KW-1185">Reference proteome</keyword>
<dbReference type="Proteomes" id="UP001320603">
    <property type="component" value="Chromosome"/>
</dbReference>
<dbReference type="Gene3D" id="3.30.460.10">
    <property type="entry name" value="Beta Polymerase, domain 2"/>
    <property type="match status" value="1"/>
</dbReference>
<keyword evidence="6" id="KW-0067">ATP-binding</keyword>
<evidence type="ECO:0000256" key="6">
    <source>
        <dbReference type="ARBA" id="ARBA00022840"/>
    </source>
</evidence>
<evidence type="ECO:0000256" key="1">
    <source>
        <dbReference type="ARBA" id="ARBA00001946"/>
    </source>
</evidence>
<protein>
    <submittedName>
        <fullName evidence="9">Nucleotidyltransferase family protein</fullName>
    </submittedName>
</protein>
<organism evidence="9 10">
    <name type="scientific">Parabacteroides absconsus</name>
    <dbReference type="NCBI Taxonomy" id="2951805"/>
    <lineage>
        <taxon>Bacteria</taxon>
        <taxon>Pseudomonadati</taxon>
        <taxon>Bacteroidota</taxon>
        <taxon>Bacteroidia</taxon>
        <taxon>Bacteroidales</taxon>
        <taxon>Tannerellaceae</taxon>
        <taxon>Parabacteroides</taxon>
    </lineage>
</organism>
<dbReference type="RefSeq" id="WP_251967859.1">
    <property type="nucleotide sequence ID" value="NZ_CP146284.1"/>
</dbReference>
<evidence type="ECO:0000256" key="7">
    <source>
        <dbReference type="ARBA" id="ARBA00022842"/>
    </source>
</evidence>
<evidence type="ECO:0000256" key="5">
    <source>
        <dbReference type="ARBA" id="ARBA00022741"/>
    </source>
</evidence>
<dbReference type="PANTHER" id="PTHR33571:SF14">
    <property type="entry name" value="PROTEIN ADENYLYLTRANSFERASE MJ0435-RELATED"/>
    <property type="match status" value="1"/>
</dbReference>
<evidence type="ECO:0000313" key="9">
    <source>
        <dbReference type="EMBL" id="WWV65517.1"/>
    </source>
</evidence>
<feature type="domain" description="Polymerase beta nucleotidyltransferase" evidence="8">
    <location>
        <begin position="15"/>
        <end position="98"/>
    </location>
</feature>
<evidence type="ECO:0000256" key="3">
    <source>
        <dbReference type="ARBA" id="ARBA00022695"/>
    </source>
</evidence>
<dbReference type="InterPro" id="IPR043519">
    <property type="entry name" value="NT_sf"/>
</dbReference>
<name>A0ABZ2ILU1_9BACT</name>
<dbReference type="InterPro" id="IPR041633">
    <property type="entry name" value="Polbeta"/>
</dbReference>
<proteinExistence type="predicted"/>
<keyword evidence="3" id="KW-0548">Nucleotidyltransferase</keyword>
<sequence>MKTIEECIRIINSRKQELQQEYGIRSLRIFGSVVRGEQTEGSDVDICIDADPTGLIHFVHLKHFFESMLGCPVDLIRMNRNMDVFFKDQIEQNGIIVFG</sequence>
<dbReference type="SUPFAM" id="SSF81301">
    <property type="entry name" value="Nucleotidyltransferase"/>
    <property type="match status" value="1"/>
</dbReference>
<evidence type="ECO:0000256" key="4">
    <source>
        <dbReference type="ARBA" id="ARBA00022723"/>
    </source>
</evidence>
<accession>A0ABZ2ILU1</accession>
<dbReference type="EMBL" id="CP146284">
    <property type="protein sequence ID" value="WWV65517.1"/>
    <property type="molecule type" value="Genomic_DNA"/>
</dbReference>
<dbReference type="InterPro" id="IPR052038">
    <property type="entry name" value="Type-VII_TA_antitoxin"/>
</dbReference>
<comment type="cofactor">
    <cofactor evidence="1">
        <name>Mg(2+)</name>
        <dbReference type="ChEBI" id="CHEBI:18420"/>
    </cofactor>
</comment>
<evidence type="ECO:0000259" key="8">
    <source>
        <dbReference type="Pfam" id="PF18765"/>
    </source>
</evidence>
<keyword evidence="7" id="KW-0460">Magnesium</keyword>
<keyword evidence="5" id="KW-0547">Nucleotide-binding</keyword>
<evidence type="ECO:0000313" key="10">
    <source>
        <dbReference type="Proteomes" id="UP001320603"/>
    </source>
</evidence>
<keyword evidence="4" id="KW-0479">Metal-binding</keyword>
<evidence type="ECO:0000256" key="2">
    <source>
        <dbReference type="ARBA" id="ARBA00022679"/>
    </source>
</evidence>